<dbReference type="InterPro" id="IPR009030">
    <property type="entry name" value="Growth_fac_rcpt_cys_sf"/>
</dbReference>
<dbReference type="SUPFAM" id="SSF57184">
    <property type="entry name" value="Growth factor receptor domain"/>
    <property type="match status" value="6"/>
</dbReference>
<evidence type="ECO:0000256" key="9">
    <source>
        <dbReference type="PROSITE-ProRule" id="PRU00076"/>
    </source>
</evidence>
<dbReference type="InterPro" id="IPR003645">
    <property type="entry name" value="Fol_N"/>
</dbReference>
<feature type="domain" description="EGF-like" evidence="10">
    <location>
        <begin position="698"/>
        <end position="740"/>
    </location>
</feature>
<feature type="domain" description="EGF-like" evidence="10">
    <location>
        <begin position="82"/>
        <end position="121"/>
    </location>
</feature>
<dbReference type="PROSITE" id="PS01186">
    <property type="entry name" value="EGF_2"/>
    <property type="match status" value="16"/>
</dbReference>
<feature type="domain" description="EGF-like" evidence="10">
    <location>
        <begin position="525"/>
        <end position="565"/>
    </location>
</feature>
<evidence type="ECO:0000256" key="2">
    <source>
        <dbReference type="ARBA" id="ARBA00022525"/>
    </source>
</evidence>
<evidence type="ECO:0000256" key="3">
    <source>
        <dbReference type="ARBA" id="ARBA00022536"/>
    </source>
</evidence>
<evidence type="ECO:0000313" key="12">
    <source>
        <dbReference type="EMBL" id="KAK2145710.1"/>
    </source>
</evidence>
<dbReference type="InterPro" id="IPR026823">
    <property type="entry name" value="cEGF"/>
</dbReference>
<keyword evidence="5" id="KW-0677">Repeat</keyword>
<comment type="caution">
    <text evidence="9">Lacks conserved residue(s) required for the propagation of feature annotation.</text>
</comment>
<dbReference type="PROSITE" id="PS50026">
    <property type="entry name" value="EGF_3"/>
    <property type="match status" value="15"/>
</dbReference>
<dbReference type="Gene3D" id="2.10.25.10">
    <property type="entry name" value="Laminin"/>
    <property type="match status" value="18"/>
</dbReference>
<feature type="domain" description="EGF-like" evidence="10">
    <location>
        <begin position="827"/>
        <end position="869"/>
    </location>
</feature>
<feature type="domain" description="EGF-like" evidence="10">
    <location>
        <begin position="40"/>
        <end position="78"/>
    </location>
</feature>
<evidence type="ECO:0000256" key="8">
    <source>
        <dbReference type="ARBA" id="ARBA00023180"/>
    </source>
</evidence>
<feature type="domain" description="EGF-like" evidence="10">
    <location>
        <begin position="870"/>
        <end position="909"/>
    </location>
</feature>
<feature type="domain" description="EGF-like" evidence="10">
    <location>
        <begin position="1"/>
        <end position="37"/>
    </location>
</feature>
<evidence type="ECO:0000259" key="11">
    <source>
        <dbReference type="PROSITE" id="PS51465"/>
    </source>
</evidence>
<dbReference type="InterPro" id="IPR049883">
    <property type="entry name" value="NOTCH1_EGF-like"/>
</dbReference>
<comment type="subcellular location">
    <subcellularLocation>
        <location evidence="1">Secreted</location>
    </subcellularLocation>
</comment>
<dbReference type="InterPro" id="IPR002350">
    <property type="entry name" value="Kazal_dom"/>
</dbReference>
<dbReference type="SMART" id="SM00280">
    <property type="entry name" value="KAZAL"/>
    <property type="match status" value="3"/>
</dbReference>
<dbReference type="PROSITE" id="PS00010">
    <property type="entry name" value="ASX_HYDROXYL"/>
    <property type="match status" value="13"/>
</dbReference>
<feature type="domain" description="EGF-like" evidence="10">
    <location>
        <begin position="165"/>
        <end position="205"/>
    </location>
</feature>
<dbReference type="SUPFAM" id="SSF100895">
    <property type="entry name" value="Kazal-type serine protease inhibitors"/>
    <property type="match status" value="2"/>
</dbReference>
<feature type="domain" description="EGF-like" evidence="10">
    <location>
        <begin position="283"/>
        <end position="323"/>
    </location>
</feature>
<reference evidence="12" key="1">
    <citation type="journal article" date="2023" name="Mol. Biol. Evol.">
        <title>Third-Generation Sequencing Reveals the Adaptive Role of the Epigenome in Three Deep-Sea Polychaetes.</title>
        <authorList>
            <person name="Perez M."/>
            <person name="Aroh O."/>
            <person name="Sun Y."/>
            <person name="Lan Y."/>
            <person name="Juniper S.K."/>
            <person name="Young C.R."/>
            <person name="Angers B."/>
            <person name="Qian P.Y."/>
        </authorList>
    </citation>
    <scope>NUCLEOTIDE SEQUENCE</scope>
    <source>
        <strain evidence="12">P08H-3</strain>
    </source>
</reference>
<dbReference type="InterPro" id="IPR000152">
    <property type="entry name" value="EGF-type_Asp/Asn_hydroxyl_site"/>
</dbReference>
<comment type="caution">
    <text evidence="12">The sequence shown here is derived from an EMBL/GenBank/DDBJ whole genome shotgun (WGS) entry which is preliminary data.</text>
</comment>
<dbReference type="CDD" id="cd00054">
    <property type="entry name" value="EGF_CA"/>
    <property type="match status" value="8"/>
</dbReference>
<dbReference type="FunFam" id="2.10.25.10:FF:000005">
    <property type="entry name" value="Fibrillin 2"/>
    <property type="match status" value="1"/>
</dbReference>
<evidence type="ECO:0000256" key="5">
    <source>
        <dbReference type="ARBA" id="ARBA00022737"/>
    </source>
</evidence>
<feature type="domain" description="EGF-like" evidence="10">
    <location>
        <begin position="122"/>
        <end position="164"/>
    </location>
</feature>
<feature type="domain" description="EGF-like" evidence="10">
    <location>
        <begin position="566"/>
        <end position="606"/>
    </location>
</feature>
<evidence type="ECO:0000256" key="4">
    <source>
        <dbReference type="ARBA" id="ARBA00022729"/>
    </source>
</evidence>
<feature type="domain" description="EGF-like" evidence="10">
    <location>
        <begin position="787"/>
        <end position="826"/>
    </location>
</feature>
<feature type="domain" description="EGF-like" evidence="10">
    <location>
        <begin position="241"/>
        <end position="282"/>
    </location>
</feature>
<accession>A0AAD9J4I4</accession>
<dbReference type="InterPro" id="IPR024731">
    <property type="entry name" value="NELL2-like_EGF"/>
</dbReference>
<organism evidence="12 13">
    <name type="scientific">Paralvinella palmiformis</name>
    <dbReference type="NCBI Taxonomy" id="53620"/>
    <lineage>
        <taxon>Eukaryota</taxon>
        <taxon>Metazoa</taxon>
        <taxon>Spiralia</taxon>
        <taxon>Lophotrochozoa</taxon>
        <taxon>Annelida</taxon>
        <taxon>Polychaeta</taxon>
        <taxon>Sedentaria</taxon>
        <taxon>Canalipalpata</taxon>
        <taxon>Terebellida</taxon>
        <taxon>Terebelliformia</taxon>
        <taxon>Alvinellidae</taxon>
        <taxon>Paralvinella</taxon>
    </lineage>
</organism>
<dbReference type="Pfam" id="PF12947">
    <property type="entry name" value="EGF_3"/>
    <property type="match status" value="3"/>
</dbReference>
<dbReference type="InterPro" id="IPR001881">
    <property type="entry name" value="EGF-like_Ca-bd_dom"/>
</dbReference>
<dbReference type="Pfam" id="PF00008">
    <property type="entry name" value="EGF"/>
    <property type="match status" value="1"/>
</dbReference>
<feature type="disulfide bond" evidence="9">
    <location>
        <begin position="838"/>
        <end position="855"/>
    </location>
</feature>
<dbReference type="EMBL" id="JAODUP010000662">
    <property type="protein sequence ID" value="KAK2145710.1"/>
    <property type="molecule type" value="Genomic_DNA"/>
</dbReference>
<keyword evidence="2" id="KW-0964">Secreted</keyword>
<sequence>DNECERPGSCDPAAICTNLVGSYTCNCPSHMSGDGFNYCDENECLSGKALCSPHANCSDEEGWYTCHCVDGYVGDGFTCTPVFDPCFGDYKCGEHATCVSQDGIAMCVCDSGYQGDGEGCIDINECDPMDPRHDCDINAMCFNEEGSFYCQCYQGFVGSGKQCRDIDECSEDLHGCSVNAFCQNIVGSYHCICQPGFIGDGYYCLGRSHNCDSNAICINTDGGYECVCLEGYEGSGYLCKDVNECLQEDTNNCAETAACINTDGSYECVCWDGYYGNGIMCYDINECSLGLADCEHNTLCHNTAGSFTCHCLAGYIDVNDTCTNIDECSDPALTGVMMMPPVLTQTEVIFVSVKKGTREMASSVSDNLFGPRRCSTVQDEFDINECDPTSPGGGGHNCDTANGMECVNNPNGGYKCICNRELLESGACGAPDHCSTQTLCGKHSICINKWDHFVCHCIEGYQGDGQTCHELDQCPDTTDVHCTAGTYCVQHSDQGANYTCQCKDGYEQDGYEICSDIDECAYSSEEDECLTGSHDCSEVAHCSDLEGSYRCLCFDGYQGDGKHCEDVDECEQQTDNCHHLATCTNNPGSFSCTCIEGYVGNGTHCIDRDECQGDLHNCTSYARCVTLLDHISVDVHQDSQMRTISVLLPSQSYIDECMTDNKNKDCHSKNAFCSNTPGSYVCLCKEGYQFGADGKCHDINECNSTTFPHQCGIKEKCENTPGSYICQCRNGFNGQPPNCTDINECNLPSTHPNVHQCTNADCEDEEGSYKCVCLTGYQHVSVHHCEDKNECNTPDMCQPNGTCINLPGSFACDCASGYEAFGERCVDIDECLEFPTICGDIQTTVCINIEGSYNCLCLEGFTWINGRCQDVNECTETPDICEDALCVNMYGSYSCDCPEGFVNDNGRCLTICKPDTCPQKQTCVIFENRAHCICRCHGLECLELGEVCGTDGQTYDSERQLQVTACRTGIDIRRNYRGPCRASCAQVECSPGKVCKTADGQPACTCPRCTEDEEQSGVICSNLGETFPNLCVLRMMQCSGEISDIFDHYGRCDRVTDPCEVHQCGRPGEYCVTDHRLALPYCKCPTCDHQLPQYICAEIGQRIVTAYNKCTLLHYACVSNQPFTVIHDGKCATDQPNKPVRCTMVPHIGKVHDNTDNCTSKHSIQTNHCEGGCGRLPGHCCVPINFKYNLEEFVCGPSPRKVS</sequence>
<keyword evidence="7 9" id="KW-1015">Disulfide bond</keyword>
<protein>
    <submittedName>
        <fullName evidence="12">Uncharacterized protein</fullName>
    </submittedName>
</protein>
<feature type="domain" description="Kazal-like" evidence="11">
    <location>
        <begin position="926"/>
        <end position="982"/>
    </location>
</feature>
<keyword evidence="3 9" id="KW-0245">EGF-like domain</keyword>
<dbReference type="PANTHER" id="PTHR24039">
    <property type="entry name" value="FIBRILLIN-RELATED"/>
    <property type="match status" value="1"/>
</dbReference>
<dbReference type="CDD" id="cd00104">
    <property type="entry name" value="KAZAL_FS"/>
    <property type="match status" value="1"/>
</dbReference>
<dbReference type="Gene3D" id="3.30.60.30">
    <property type="match status" value="2"/>
</dbReference>
<gene>
    <name evidence="12" type="ORF">LSH36_662g04050</name>
</gene>
<evidence type="ECO:0000256" key="6">
    <source>
        <dbReference type="ARBA" id="ARBA00022837"/>
    </source>
</evidence>
<dbReference type="Pfam" id="PF07645">
    <property type="entry name" value="EGF_CA"/>
    <property type="match status" value="10"/>
</dbReference>
<evidence type="ECO:0000256" key="1">
    <source>
        <dbReference type="ARBA" id="ARBA00004613"/>
    </source>
</evidence>
<feature type="domain" description="EGF-like" evidence="10">
    <location>
        <begin position="653"/>
        <end position="697"/>
    </location>
</feature>
<dbReference type="FunFam" id="2.10.25.10:FF:000038">
    <property type="entry name" value="Fibrillin 2"/>
    <property type="match status" value="8"/>
</dbReference>
<keyword evidence="4" id="KW-0732">Signal</keyword>
<dbReference type="AlphaFoldDB" id="A0AAD9J4I4"/>
<dbReference type="SMART" id="SM00181">
    <property type="entry name" value="EGF"/>
    <property type="match status" value="19"/>
</dbReference>
<dbReference type="GO" id="GO:0005576">
    <property type="term" value="C:extracellular region"/>
    <property type="evidence" value="ECO:0007669"/>
    <property type="project" value="UniProtKB-SubCell"/>
</dbReference>
<proteinExistence type="predicted"/>
<dbReference type="Proteomes" id="UP001208570">
    <property type="component" value="Unassembled WGS sequence"/>
</dbReference>
<dbReference type="GO" id="GO:0005509">
    <property type="term" value="F:calcium ion binding"/>
    <property type="evidence" value="ECO:0007669"/>
    <property type="project" value="InterPro"/>
</dbReference>
<dbReference type="InterPro" id="IPR000742">
    <property type="entry name" value="EGF"/>
</dbReference>
<evidence type="ECO:0000313" key="13">
    <source>
        <dbReference type="Proteomes" id="UP001208570"/>
    </source>
</evidence>
<dbReference type="SMART" id="SM00274">
    <property type="entry name" value="FOLN"/>
    <property type="match status" value="4"/>
</dbReference>
<evidence type="ECO:0000259" key="10">
    <source>
        <dbReference type="PROSITE" id="PS50026"/>
    </source>
</evidence>
<dbReference type="PANTHER" id="PTHR24039:SF28">
    <property type="entry name" value="EGF-LIKE DOMAIN-CONTAINING PROTEIN"/>
    <property type="match status" value="1"/>
</dbReference>
<evidence type="ECO:0000256" key="7">
    <source>
        <dbReference type="ARBA" id="ARBA00023157"/>
    </source>
</evidence>
<feature type="domain" description="EGF-like" evidence="10">
    <location>
        <begin position="430"/>
        <end position="469"/>
    </location>
</feature>
<dbReference type="PROSITE" id="PS01187">
    <property type="entry name" value="EGF_CA"/>
    <property type="match status" value="6"/>
</dbReference>
<name>A0AAD9J4I4_9ANNE</name>
<dbReference type="SUPFAM" id="SSF57196">
    <property type="entry name" value="EGF/Laminin"/>
    <property type="match status" value="2"/>
</dbReference>
<dbReference type="InterPro" id="IPR018097">
    <property type="entry name" value="EGF_Ca-bd_CS"/>
</dbReference>
<dbReference type="SMART" id="SM00179">
    <property type="entry name" value="EGF_CA"/>
    <property type="match status" value="19"/>
</dbReference>
<dbReference type="PROSITE" id="PS51465">
    <property type="entry name" value="KAZAL_2"/>
    <property type="match status" value="1"/>
</dbReference>
<keyword evidence="6" id="KW-0106">Calcium</keyword>
<dbReference type="Pfam" id="PF12662">
    <property type="entry name" value="cEGF"/>
    <property type="match status" value="1"/>
</dbReference>
<feature type="non-terminal residue" evidence="12">
    <location>
        <position position="1"/>
    </location>
</feature>
<keyword evidence="8" id="KW-0325">Glycoprotein</keyword>
<keyword evidence="13" id="KW-1185">Reference proteome</keyword>
<dbReference type="InterPro" id="IPR036058">
    <property type="entry name" value="Kazal_dom_sf"/>
</dbReference>